<dbReference type="PROSITE" id="PS51900">
    <property type="entry name" value="CB"/>
    <property type="match status" value="1"/>
</dbReference>
<dbReference type="GO" id="GO:0006310">
    <property type="term" value="P:DNA recombination"/>
    <property type="evidence" value="ECO:0007669"/>
    <property type="project" value="UniProtKB-KW"/>
</dbReference>
<dbReference type="PANTHER" id="PTHR34605">
    <property type="entry name" value="PHAGE_INTEGRASE DOMAIN-CONTAINING PROTEIN"/>
    <property type="match status" value="1"/>
</dbReference>
<dbReference type="InterPro" id="IPR044068">
    <property type="entry name" value="CB"/>
</dbReference>
<dbReference type="InterPro" id="IPR010998">
    <property type="entry name" value="Integrase_recombinase_N"/>
</dbReference>
<dbReference type="SUPFAM" id="SSF56349">
    <property type="entry name" value="DNA breaking-rejoining enzymes"/>
    <property type="match status" value="1"/>
</dbReference>
<evidence type="ECO:0000256" key="3">
    <source>
        <dbReference type="ARBA" id="ARBA00023172"/>
    </source>
</evidence>
<reference evidence="7 8" key="2">
    <citation type="submission" date="2017-08" db="EMBL/GenBank/DDBJ databases">
        <title>WGS of novel Burkholderia cepaca complex species.</title>
        <authorList>
            <person name="Lipuma J."/>
            <person name="Spilker T."/>
        </authorList>
    </citation>
    <scope>NUCLEOTIDE SEQUENCE [LARGE SCALE GENOMIC DNA]</scope>
    <source>
        <strain evidence="7 8">AU17325</strain>
    </source>
</reference>
<dbReference type="InterPro" id="IPR052925">
    <property type="entry name" value="Phage_Integrase-like_Recomb"/>
</dbReference>
<dbReference type="Pfam" id="PF00589">
    <property type="entry name" value="Phage_integrase"/>
    <property type="match status" value="1"/>
</dbReference>
<evidence type="ECO:0000313" key="7">
    <source>
        <dbReference type="EMBL" id="OXI35421.1"/>
    </source>
</evidence>
<evidence type="ECO:0000259" key="6">
    <source>
        <dbReference type="PROSITE" id="PS51900"/>
    </source>
</evidence>
<dbReference type="InterPro" id="IPR013762">
    <property type="entry name" value="Integrase-like_cat_sf"/>
</dbReference>
<evidence type="ECO:0000256" key="4">
    <source>
        <dbReference type="PROSITE-ProRule" id="PRU01248"/>
    </source>
</evidence>
<dbReference type="AlphaFoldDB" id="A0A228HZ15"/>
<dbReference type="SUPFAM" id="SSF47823">
    <property type="entry name" value="lambda integrase-like, N-terminal domain"/>
    <property type="match status" value="1"/>
</dbReference>
<evidence type="ECO:0000259" key="5">
    <source>
        <dbReference type="PROSITE" id="PS51898"/>
    </source>
</evidence>
<keyword evidence="2 4" id="KW-0238">DNA-binding</keyword>
<protein>
    <submittedName>
        <fullName evidence="7">Tn3 family resolvase</fullName>
    </submittedName>
</protein>
<dbReference type="PANTHER" id="PTHR34605:SF3">
    <property type="entry name" value="P CELL-TYPE AGGLUTINATION PROTEIN MAP4-LIKE-RELATED"/>
    <property type="match status" value="1"/>
</dbReference>
<reference evidence="8" key="1">
    <citation type="submission" date="2017-06" db="EMBL/GenBank/DDBJ databases">
        <authorList>
            <person name="LiPuma J."/>
            <person name="Spilker T."/>
        </authorList>
    </citation>
    <scope>NUCLEOTIDE SEQUENCE [LARGE SCALE GENOMIC DNA]</scope>
    <source>
        <strain evidence="8">AU17325</strain>
    </source>
</reference>
<dbReference type="GO" id="GO:0015074">
    <property type="term" value="P:DNA integration"/>
    <property type="evidence" value="ECO:0007669"/>
    <property type="project" value="UniProtKB-KW"/>
</dbReference>
<evidence type="ECO:0000256" key="1">
    <source>
        <dbReference type="ARBA" id="ARBA00022908"/>
    </source>
</evidence>
<dbReference type="InterPro" id="IPR011010">
    <property type="entry name" value="DNA_brk_join_enz"/>
</dbReference>
<dbReference type="Gene3D" id="1.10.443.10">
    <property type="entry name" value="Intergrase catalytic core"/>
    <property type="match status" value="1"/>
</dbReference>
<dbReference type="GO" id="GO:0003677">
    <property type="term" value="F:DNA binding"/>
    <property type="evidence" value="ECO:0007669"/>
    <property type="project" value="UniProtKB-UniRule"/>
</dbReference>
<evidence type="ECO:0000313" key="8">
    <source>
        <dbReference type="Proteomes" id="UP000214600"/>
    </source>
</evidence>
<sequence length="437" mass="49406">MSAVDRYIEAATRENTRRSYQSAIRHFEVEWGGFLPASADEIARYLADHAQSLSVNTLRARLAALAQWHQTQGFPDPTKTPHVRKVIKGIAALHPVTEKRARPLQLAQLERLAAWLDGQIREAEEHGDTRMRLTHLRNRALVLLGFWRGFRSDELSRLRIEHIAVEPARGMTLFLPRTKGDRAQLGTTFKAPALSRLCPVAAYEAWIAASSLTEGPVFRSVDRWGNVSDAGLHAGSFVPLLRTLFRAAGLPAPDSYSSHSLRRGFATWANSNGWDLKMLMEYVGWKDVRSAMRYIDAADPFAQHRIESALTTMPPPAPTQPAITEPAKTQLLADEVTTSSTPHTHLNLHLVIERNSKFVRGMSKARRWIEDFCHSLYEMRCVNRQRTRYEITMPFAHGAELEAAIEELLGEIHFTAEMCNCMAEAVLHDPVADRYWR</sequence>
<dbReference type="InterPro" id="IPR002104">
    <property type="entry name" value="Integrase_catalytic"/>
</dbReference>
<accession>A0A228HZ15</accession>
<dbReference type="Proteomes" id="UP000214600">
    <property type="component" value="Unassembled WGS sequence"/>
</dbReference>
<dbReference type="PROSITE" id="PS51898">
    <property type="entry name" value="TYR_RECOMBINASE"/>
    <property type="match status" value="1"/>
</dbReference>
<keyword evidence="1" id="KW-0229">DNA integration</keyword>
<proteinExistence type="predicted"/>
<dbReference type="Gene3D" id="1.10.150.130">
    <property type="match status" value="1"/>
</dbReference>
<dbReference type="EMBL" id="NKFA01000028">
    <property type="protein sequence ID" value="OXI35421.1"/>
    <property type="molecule type" value="Genomic_DNA"/>
</dbReference>
<feature type="domain" description="Core-binding (CB)" evidence="6">
    <location>
        <begin position="1"/>
        <end position="73"/>
    </location>
</feature>
<gene>
    <name evidence="7" type="ORF">CFB84_37150</name>
</gene>
<comment type="caution">
    <text evidence="7">The sequence shown here is derived from an EMBL/GenBank/DDBJ whole genome shotgun (WGS) entry which is preliminary data.</text>
</comment>
<dbReference type="RefSeq" id="WP_081062881.1">
    <property type="nucleotide sequence ID" value="NZ_CP091649.1"/>
</dbReference>
<organism evidence="7 8">
    <name type="scientific">Burkholderia aenigmatica</name>
    <dbReference type="NCBI Taxonomy" id="2015348"/>
    <lineage>
        <taxon>Bacteria</taxon>
        <taxon>Pseudomonadati</taxon>
        <taxon>Pseudomonadota</taxon>
        <taxon>Betaproteobacteria</taxon>
        <taxon>Burkholderiales</taxon>
        <taxon>Burkholderiaceae</taxon>
        <taxon>Burkholderia</taxon>
        <taxon>Burkholderia cepacia complex</taxon>
    </lineage>
</organism>
<dbReference type="CDD" id="cd00799">
    <property type="entry name" value="INT_Cre_C"/>
    <property type="match status" value="1"/>
</dbReference>
<keyword evidence="3" id="KW-0233">DNA recombination</keyword>
<name>A0A228HZ15_9BURK</name>
<evidence type="ECO:0000256" key="2">
    <source>
        <dbReference type="ARBA" id="ARBA00023125"/>
    </source>
</evidence>
<dbReference type="OrthoDB" id="8630841at2"/>
<feature type="domain" description="Tyr recombinase" evidence="5">
    <location>
        <begin position="99"/>
        <end position="310"/>
    </location>
</feature>